<dbReference type="OrthoDB" id="6509908at2759"/>
<dbReference type="PROSITE" id="PS50850">
    <property type="entry name" value="MFS"/>
    <property type="match status" value="1"/>
</dbReference>
<dbReference type="AlphaFoldDB" id="A0A9P4IM41"/>
<keyword evidence="3" id="KW-0472">Membrane</keyword>
<reference evidence="5" key="1">
    <citation type="journal article" date="2020" name="Stud. Mycol.">
        <title>101 Dothideomycetes genomes: a test case for predicting lifestyles and emergence of pathogens.</title>
        <authorList>
            <person name="Haridas S."/>
            <person name="Albert R."/>
            <person name="Binder M."/>
            <person name="Bloem J."/>
            <person name="Labutti K."/>
            <person name="Salamov A."/>
            <person name="Andreopoulos B."/>
            <person name="Baker S."/>
            <person name="Barry K."/>
            <person name="Bills G."/>
            <person name="Bluhm B."/>
            <person name="Cannon C."/>
            <person name="Castanera R."/>
            <person name="Culley D."/>
            <person name="Daum C."/>
            <person name="Ezra D."/>
            <person name="Gonzalez J."/>
            <person name="Henrissat B."/>
            <person name="Kuo A."/>
            <person name="Liang C."/>
            <person name="Lipzen A."/>
            <person name="Lutzoni F."/>
            <person name="Magnuson J."/>
            <person name="Mondo S."/>
            <person name="Nolan M."/>
            <person name="Ohm R."/>
            <person name="Pangilinan J."/>
            <person name="Park H.-J."/>
            <person name="Ramirez L."/>
            <person name="Alfaro M."/>
            <person name="Sun H."/>
            <person name="Tritt A."/>
            <person name="Yoshinaga Y."/>
            <person name="Zwiers L.-H."/>
            <person name="Turgeon B."/>
            <person name="Goodwin S."/>
            <person name="Spatafora J."/>
            <person name="Crous P."/>
            <person name="Grigoriev I."/>
        </authorList>
    </citation>
    <scope>NUCLEOTIDE SEQUENCE</scope>
    <source>
        <strain evidence="5">CBS 133067</strain>
    </source>
</reference>
<dbReference type="InterPro" id="IPR050327">
    <property type="entry name" value="Proton-linked_MCT"/>
</dbReference>
<evidence type="ECO:0000313" key="6">
    <source>
        <dbReference type="Proteomes" id="UP000799772"/>
    </source>
</evidence>
<keyword evidence="6" id="KW-1185">Reference proteome</keyword>
<proteinExistence type="inferred from homology"/>
<dbReference type="InterPro" id="IPR011701">
    <property type="entry name" value="MFS"/>
</dbReference>
<evidence type="ECO:0000313" key="5">
    <source>
        <dbReference type="EMBL" id="KAF2100636.1"/>
    </source>
</evidence>
<dbReference type="Proteomes" id="UP000799772">
    <property type="component" value="Unassembled WGS sequence"/>
</dbReference>
<organism evidence="5 6">
    <name type="scientific">Rhizodiscina lignyota</name>
    <dbReference type="NCBI Taxonomy" id="1504668"/>
    <lineage>
        <taxon>Eukaryota</taxon>
        <taxon>Fungi</taxon>
        <taxon>Dikarya</taxon>
        <taxon>Ascomycota</taxon>
        <taxon>Pezizomycotina</taxon>
        <taxon>Dothideomycetes</taxon>
        <taxon>Pleosporomycetidae</taxon>
        <taxon>Aulographales</taxon>
        <taxon>Rhizodiscinaceae</taxon>
        <taxon>Rhizodiscina</taxon>
    </lineage>
</organism>
<feature type="domain" description="Major facilitator superfamily (MFS) profile" evidence="4">
    <location>
        <begin position="35"/>
        <end position="426"/>
    </location>
</feature>
<gene>
    <name evidence="5" type="ORF">NA57DRAFT_37096</name>
</gene>
<dbReference type="InterPro" id="IPR036259">
    <property type="entry name" value="MFS_trans_sf"/>
</dbReference>
<feature type="transmembrane region" description="Helical" evidence="3">
    <location>
        <begin position="195"/>
        <end position="215"/>
    </location>
</feature>
<feature type="transmembrane region" description="Helical" evidence="3">
    <location>
        <begin position="330"/>
        <end position="356"/>
    </location>
</feature>
<dbReference type="SUPFAM" id="SSF103473">
    <property type="entry name" value="MFS general substrate transporter"/>
    <property type="match status" value="1"/>
</dbReference>
<dbReference type="Pfam" id="PF07690">
    <property type="entry name" value="MFS_1"/>
    <property type="match status" value="1"/>
</dbReference>
<feature type="transmembrane region" description="Helical" evidence="3">
    <location>
        <begin position="239"/>
        <end position="256"/>
    </location>
</feature>
<dbReference type="PANTHER" id="PTHR11360:SF234">
    <property type="entry name" value="MFS-TYPE TRANSPORTER DBAD-RELATED"/>
    <property type="match status" value="1"/>
</dbReference>
<evidence type="ECO:0000256" key="2">
    <source>
        <dbReference type="ARBA" id="ARBA00006727"/>
    </source>
</evidence>
<dbReference type="EMBL" id="ML978124">
    <property type="protein sequence ID" value="KAF2100636.1"/>
    <property type="molecule type" value="Genomic_DNA"/>
</dbReference>
<feature type="transmembrane region" description="Helical" evidence="3">
    <location>
        <begin position="40"/>
        <end position="64"/>
    </location>
</feature>
<keyword evidence="3" id="KW-1133">Transmembrane helix</keyword>
<feature type="transmembrane region" description="Helical" evidence="3">
    <location>
        <begin position="304"/>
        <end position="324"/>
    </location>
</feature>
<dbReference type="GO" id="GO:0022857">
    <property type="term" value="F:transmembrane transporter activity"/>
    <property type="evidence" value="ECO:0007669"/>
    <property type="project" value="InterPro"/>
</dbReference>
<evidence type="ECO:0000256" key="1">
    <source>
        <dbReference type="ARBA" id="ARBA00004141"/>
    </source>
</evidence>
<feature type="transmembrane region" description="Helical" evidence="3">
    <location>
        <begin position="368"/>
        <end position="388"/>
    </location>
</feature>
<feature type="transmembrane region" description="Helical" evidence="3">
    <location>
        <begin position="165"/>
        <end position="183"/>
    </location>
</feature>
<comment type="similarity">
    <text evidence="2">Belongs to the major facilitator superfamily. Monocarboxylate porter (TC 2.A.1.13) family.</text>
</comment>
<dbReference type="Gene3D" id="1.20.1250.20">
    <property type="entry name" value="MFS general substrate transporter like domains"/>
    <property type="match status" value="2"/>
</dbReference>
<evidence type="ECO:0000259" key="4">
    <source>
        <dbReference type="PROSITE" id="PS50850"/>
    </source>
</evidence>
<keyword evidence="3" id="KW-0812">Transmembrane</keyword>
<feature type="transmembrane region" description="Helical" evidence="3">
    <location>
        <begin position="76"/>
        <end position="95"/>
    </location>
</feature>
<comment type="subcellular location">
    <subcellularLocation>
        <location evidence="1">Membrane</location>
        <topology evidence="1">Multi-pass membrane protein</topology>
    </subcellularLocation>
</comment>
<accession>A0A9P4IM41</accession>
<feature type="transmembrane region" description="Helical" evidence="3">
    <location>
        <begin position="107"/>
        <end position="125"/>
    </location>
</feature>
<feature type="transmembrane region" description="Helical" evidence="3">
    <location>
        <begin position="400"/>
        <end position="420"/>
    </location>
</feature>
<dbReference type="PANTHER" id="PTHR11360">
    <property type="entry name" value="MONOCARBOXYLATE TRANSPORTER"/>
    <property type="match status" value="1"/>
</dbReference>
<sequence>MSSSGLQELGIRTSNTSAISRNAVQPVEPQNGGTAAWLKVLGCFFVFVNTWGTASSFGVYQAFYETNSLSSYSPSAISWIGTVQVFLLGFTGVFAGPLYDRGYVQSLLGAGCFLMVFGLFMLSLSTEYYQIVLSQGVCIGIGNGLTYVPAVSIVSNTFTTKRPMAIGLAASGSAFGSTILPIMFRQLIPIMGFGWVNRIFGFLALAISLLAIVFLRRDTRQAAPPSNTFFDVRAFKEPAYVLLCAGLFFVELGYWIPPFSLPPYAQFSLQTSANFASYLLAIMNAGGLAGRVLPALVAQIFGPAWVLVAGCLSLGVLVLSWLGIHNIPGITVWSVLVGFMSGIAVSLPNAVVPRLFPLKSVVGARTGMMWSFVAFAALIGSPIAGLLIDTKRNDYKPGEIFSGVSICLGAALLCGPAVYVTKDERKEQ</sequence>
<dbReference type="GO" id="GO:0016020">
    <property type="term" value="C:membrane"/>
    <property type="evidence" value="ECO:0007669"/>
    <property type="project" value="UniProtKB-SubCell"/>
</dbReference>
<evidence type="ECO:0000256" key="3">
    <source>
        <dbReference type="SAM" id="Phobius"/>
    </source>
</evidence>
<protein>
    <submittedName>
        <fullName evidence="5">MFS general substrate transporter</fullName>
    </submittedName>
</protein>
<dbReference type="InterPro" id="IPR020846">
    <property type="entry name" value="MFS_dom"/>
</dbReference>
<feature type="transmembrane region" description="Helical" evidence="3">
    <location>
        <begin position="131"/>
        <end position="153"/>
    </location>
</feature>
<name>A0A9P4IM41_9PEZI</name>
<comment type="caution">
    <text evidence="5">The sequence shown here is derived from an EMBL/GenBank/DDBJ whole genome shotgun (WGS) entry which is preliminary data.</text>
</comment>